<dbReference type="InterPro" id="IPR001387">
    <property type="entry name" value="Cro/C1-type_HTH"/>
</dbReference>
<sequence length="311" mass="34954">MASGYASTDSYRKRLLCREMSSSCRGLSIPMETIMEKGSGSLMSAADRFGRELARYRKEARLSQARLAQRIGCSPSLIGHIETGNRLPQPDFAEACDRIFELSEKRHFVRLRHQISESPYGPKWFLRWVEEIEPRAIGLRTWDPLLVPGLLQTEAYARAVFRGHSTTPEKEVEKQVNARMQRTLILSKEDPPTLWVLIDEHVLHRPIGGAHVMREQLDHLVTVAGLRHVIVQVVPYDTPCTDGLMSGFVIAELADEPTAVSVESAATGEVSADTEVVSLILGRYDRIRAEAYRPSESLTKIKEAATRWTTT</sequence>
<dbReference type="EMBL" id="JBHTHX010000151">
    <property type="protein sequence ID" value="MFD0884346.1"/>
    <property type="molecule type" value="Genomic_DNA"/>
</dbReference>
<reference evidence="3" key="1">
    <citation type="journal article" date="2019" name="Int. J. Syst. Evol. Microbiol.">
        <title>The Global Catalogue of Microorganisms (GCM) 10K type strain sequencing project: providing services to taxonomists for standard genome sequencing and annotation.</title>
        <authorList>
            <consortium name="The Broad Institute Genomics Platform"/>
            <consortium name="The Broad Institute Genome Sequencing Center for Infectious Disease"/>
            <person name="Wu L."/>
            <person name="Ma J."/>
        </authorList>
    </citation>
    <scope>NUCLEOTIDE SEQUENCE [LARGE SCALE GENOMIC DNA]</scope>
    <source>
        <strain evidence="3">CCUG 62974</strain>
    </source>
</reference>
<dbReference type="SUPFAM" id="SSF47413">
    <property type="entry name" value="lambda repressor-like DNA-binding domains"/>
    <property type="match status" value="1"/>
</dbReference>
<proteinExistence type="predicted"/>
<evidence type="ECO:0000259" key="1">
    <source>
        <dbReference type="PROSITE" id="PS50943"/>
    </source>
</evidence>
<feature type="domain" description="HTH cro/C1-type" evidence="1">
    <location>
        <begin position="53"/>
        <end position="107"/>
    </location>
</feature>
<gene>
    <name evidence="2" type="ORF">ACFQ08_07245</name>
</gene>
<protein>
    <submittedName>
        <fullName evidence="2">Scr1 family TA system antitoxin-like transcriptional regulator</fullName>
    </submittedName>
</protein>
<dbReference type="InterPro" id="IPR043917">
    <property type="entry name" value="DUF5753"/>
</dbReference>
<organism evidence="2 3">
    <name type="scientific">Streptosporangium algeriense</name>
    <dbReference type="NCBI Taxonomy" id="1682748"/>
    <lineage>
        <taxon>Bacteria</taxon>
        <taxon>Bacillati</taxon>
        <taxon>Actinomycetota</taxon>
        <taxon>Actinomycetes</taxon>
        <taxon>Streptosporangiales</taxon>
        <taxon>Streptosporangiaceae</taxon>
        <taxon>Streptosporangium</taxon>
    </lineage>
</organism>
<evidence type="ECO:0000313" key="2">
    <source>
        <dbReference type="EMBL" id="MFD0884346.1"/>
    </source>
</evidence>
<dbReference type="Pfam" id="PF13560">
    <property type="entry name" value="HTH_31"/>
    <property type="match status" value="1"/>
</dbReference>
<keyword evidence="3" id="KW-1185">Reference proteome</keyword>
<dbReference type="PROSITE" id="PS50943">
    <property type="entry name" value="HTH_CROC1"/>
    <property type="match status" value="1"/>
</dbReference>
<dbReference type="Proteomes" id="UP001597024">
    <property type="component" value="Unassembled WGS sequence"/>
</dbReference>
<dbReference type="SMART" id="SM00530">
    <property type="entry name" value="HTH_XRE"/>
    <property type="match status" value="1"/>
</dbReference>
<evidence type="ECO:0000313" key="3">
    <source>
        <dbReference type="Proteomes" id="UP001597024"/>
    </source>
</evidence>
<comment type="caution">
    <text evidence="2">The sequence shown here is derived from an EMBL/GenBank/DDBJ whole genome shotgun (WGS) entry which is preliminary data.</text>
</comment>
<dbReference type="CDD" id="cd00093">
    <property type="entry name" value="HTH_XRE"/>
    <property type="match status" value="1"/>
</dbReference>
<accession>A0ABW3DNL7</accession>
<name>A0ABW3DNL7_9ACTN</name>
<dbReference type="Gene3D" id="1.10.260.40">
    <property type="entry name" value="lambda repressor-like DNA-binding domains"/>
    <property type="match status" value="1"/>
</dbReference>
<dbReference type="InterPro" id="IPR010982">
    <property type="entry name" value="Lambda_DNA-bd_dom_sf"/>
</dbReference>
<dbReference type="Pfam" id="PF19054">
    <property type="entry name" value="DUF5753"/>
    <property type="match status" value="1"/>
</dbReference>